<gene>
    <name evidence="2" type="ORF">PENSUB_6763</name>
</gene>
<keyword evidence="3" id="KW-1185">Reference proteome</keyword>
<evidence type="ECO:0000256" key="1">
    <source>
        <dbReference type="SAM" id="MobiDB-lite"/>
    </source>
</evidence>
<proteinExistence type="predicted"/>
<feature type="compositionally biased region" description="Basic and acidic residues" evidence="1">
    <location>
        <begin position="1"/>
        <end position="14"/>
    </location>
</feature>
<feature type="region of interest" description="Disordered" evidence="1">
    <location>
        <begin position="1"/>
        <end position="69"/>
    </location>
</feature>
<name>A0A1Q5TVL2_9EURO</name>
<dbReference type="EMBL" id="MNBE01000612">
    <property type="protein sequence ID" value="OKP04276.1"/>
    <property type="molecule type" value="Genomic_DNA"/>
</dbReference>
<reference evidence="2 3" key="1">
    <citation type="submission" date="2016-10" db="EMBL/GenBank/DDBJ databases">
        <title>Genome sequence of the ascomycete fungus Penicillium subrubescens.</title>
        <authorList>
            <person name="De Vries R.P."/>
            <person name="Peng M."/>
            <person name="Dilokpimol A."/>
            <person name="Hilden K."/>
            <person name="Makela M.R."/>
            <person name="Grigoriev I."/>
            <person name="Riley R."/>
            <person name="Granchi Z."/>
        </authorList>
    </citation>
    <scope>NUCLEOTIDE SEQUENCE [LARGE SCALE GENOMIC DNA]</scope>
    <source>
        <strain evidence="2 3">CBS 132785</strain>
    </source>
</reference>
<organism evidence="2 3">
    <name type="scientific">Penicillium subrubescens</name>
    <dbReference type="NCBI Taxonomy" id="1316194"/>
    <lineage>
        <taxon>Eukaryota</taxon>
        <taxon>Fungi</taxon>
        <taxon>Dikarya</taxon>
        <taxon>Ascomycota</taxon>
        <taxon>Pezizomycotina</taxon>
        <taxon>Eurotiomycetes</taxon>
        <taxon>Eurotiomycetidae</taxon>
        <taxon>Eurotiales</taxon>
        <taxon>Aspergillaceae</taxon>
        <taxon>Penicillium</taxon>
    </lineage>
</organism>
<accession>A0A1Q5TVL2</accession>
<sequence length="69" mass="7400">MELMEGHELSEMSEKGGAGAEPDHWIGGGIMNKDNRDMGAPHAPANHSQLDEKELQGPGKINDIYSNGV</sequence>
<comment type="caution">
    <text evidence="2">The sequence shown here is derived from an EMBL/GenBank/DDBJ whole genome shotgun (WGS) entry which is preliminary data.</text>
</comment>
<dbReference type="AlphaFoldDB" id="A0A1Q5TVL2"/>
<evidence type="ECO:0000313" key="2">
    <source>
        <dbReference type="EMBL" id="OKP04276.1"/>
    </source>
</evidence>
<protein>
    <submittedName>
        <fullName evidence="2">Uncharacterized protein</fullName>
    </submittedName>
</protein>
<dbReference type="Proteomes" id="UP000186955">
    <property type="component" value="Unassembled WGS sequence"/>
</dbReference>
<evidence type="ECO:0000313" key="3">
    <source>
        <dbReference type="Proteomes" id="UP000186955"/>
    </source>
</evidence>